<evidence type="ECO:0000256" key="2">
    <source>
        <dbReference type="ARBA" id="ARBA00006024"/>
    </source>
</evidence>
<gene>
    <name evidence="10" type="ORF">P7680_03960</name>
</gene>
<comment type="catalytic activity">
    <reaction evidence="7">
        <text>Zn(2+)(in) + ATP + H2O = Zn(2+)(out) + ADP + phosphate + H(+)</text>
        <dbReference type="Rhea" id="RHEA:20621"/>
        <dbReference type="ChEBI" id="CHEBI:15377"/>
        <dbReference type="ChEBI" id="CHEBI:15378"/>
        <dbReference type="ChEBI" id="CHEBI:29105"/>
        <dbReference type="ChEBI" id="CHEBI:30616"/>
        <dbReference type="ChEBI" id="CHEBI:43474"/>
        <dbReference type="ChEBI" id="CHEBI:456216"/>
        <dbReference type="EC" id="7.2.2.12"/>
    </reaction>
</comment>
<evidence type="ECO:0000256" key="5">
    <source>
        <dbReference type="ARBA" id="ARBA00023136"/>
    </source>
</evidence>
<dbReference type="InterPro" id="IPR023214">
    <property type="entry name" value="HAD_sf"/>
</dbReference>
<evidence type="ECO:0000256" key="8">
    <source>
        <dbReference type="RuleBase" id="RU362081"/>
    </source>
</evidence>
<feature type="transmembrane region" description="Helical" evidence="8">
    <location>
        <begin position="87"/>
        <end position="114"/>
    </location>
</feature>
<dbReference type="Pfam" id="PF00122">
    <property type="entry name" value="E1-E2_ATPase"/>
    <property type="match status" value="1"/>
</dbReference>
<comment type="caution">
    <text evidence="10">The sequence shown here is derived from an EMBL/GenBank/DDBJ whole genome shotgun (WGS) entry which is preliminary data.</text>
</comment>
<dbReference type="Pfam" id="PF00702">
    <property type="entry name" value="Hydrolase"/>
    <property type="match status" value="1"/>
</dbReference>
<comment type="similarity">
    <text evidence="2 8">Belongs to the cation transport ATPase (P-type) (TC 3.A.3) family. Type IB subfamily.</text>
</comment>
<keyword evidence="8" id="KW-0547">Nucleotide-binding</keyword>
<dbReference type="Gene3D" id="2.70.150.10">
    <property type="entry name" value="Calcium-transporting ATPase, cytoplasmic transduction domain A"/>
    <property type="match status" value="1"/>
</dbReference>
<dbReference type="InterPro" id="IPR051014">
    <property type="entry name" value="Cation_Transport_ATPase_IB"/>
</dbReference>
<evidence type="ECO:0000256" key="1">
    <source>
        <dbReference type="ARBA" id="ARBA00004370"/>
    </source>
</evidence>
<dbReference type="InterPro" id="IPR023299">
    <property type="entry name" value="ATPase_P-typ_cyto_dom_N"/>
</dbReference>
<keyword evidence="5 8" id="KW-0472">Membrane</keyword>
<dbReference type="NCBIfam" id="TIGR01494">
    <property type="entry name" value="ATPase_P-type"/>
    <property type="match status" value="1"/>
</dbReference>
<dbReference type="EMBL" id="JARSBO010000002">
    <property type="protein sequence ID" value="MDG4718137.1"/>
    <property type="molecule type" value="Genomic_DNA"/>
</dbReference>
<dbReference type="RefSeq" id="WP_114101715.1">
    <property type="nucleotide sequence ID" value="NZ_JARSBO010000002.1"/>
</dbReference>
<feature type="transmembrane region" description="Helical" evidence="8">
    <location>
        <begin position="56"/>
        <end position="75"/>
    </location>
</feature>
<sequence>MTDQAVSGVLERIDDALSAPVLNRAILVATLLAMIAHFILLWVGPEMAGGYHSADLPLFALFALGGVPILMQLAIKLLRREMGADFLAAIAFVTGVWLGEYLAASLIILMLTGGQVLESFAMRKASSALNALARRMPSVAHRKEVNGDISDIALDDIKIDDLIAVFPHETAPVDGIVVDGHGSMDESYLTGEPYVVAKAPGTAVLSGAINGEAVLIIRAEKCAQDSRYAQIMNVMAEAEQKRPHIRRLGDQIGAWFAPAALLFALLVGYLSGDSSRFLAVLVVATPCPLLIAIPITVMSAISIAARRGIVIRDPTVLERLPTCQTAIFDKTGTLTYGRPELVDVLPGAGFEADFVLRLTAGLERYSKHPLASAVLKAAQNKKLPLDEVSHASEKPGQGLSGQVDGHEVVVTHRNKLVKSDPDIAALLPETAAGLECVVLINGKYGATFRFRDTPRAEGESFVGHLGEIHHFNKVMLLSGDRESEVSYLSDLLGIRESLASQSPEQKVAIVRAEAATAPTLFMGDGINDAPALAVATVGIAFGKESAVTADAAGAVIPEASLVTVDELLHISMAMRRILLQSVIGGMVLSILAMGFAAAGYITPVAGALLQEGIDVIAILNALRLAIRHDIDADISSEQREDL</sequence>
<dbReference type="PRINTS" id="PR00119">
    <property type="entry name" value="CATATPASE"/>
</dbReference>
<protein>
    <recommendedName>
        <fullName evidence="6">P-type Zn(2+) transporter</fullName>
        <ecNumber evidence="6">7.2.2.12</ecNumber>
    </recommendedName>
</protein>
<dbReference type="InterPro" id="IPR023298">
    <property type="entry name" value="ATPase_P-typ_TM_dom_sf"/>
</dbReference>
<dbReference type="EC" id="7.2.2.12" evidence="6"/>
<dbReference type="SUPFAM" id="SSF56784">
    <property type="entry name" value="HAD-like"/>
    <property type="match status" value="1"/>
</dbReference>
<dbReference type="SUPFAM" id="SSF81653">
    <property type="entry name" value="Calcium ATPase, transduction domain A"/>
    <property type="match status" value="1"/>
</dbReference>
<feature type="domain" description="P-type ATPase A" evidence="9">
    <location>
        <begin position="140"/>
        <end position="235"/>
    </location>
</feature>
<evidence type="ECO:0000256" key="3">
    <source>
        <dbReference type="ARBA" id="ARBA00022692"/>
    </source>
</evidence>
<keyword evidence="4 8" id="KW-1133">Transmembrane helix</keyword>
<dbReference type="InterPro" id="IPR018303">
    <property type="entry name" value="ATPase_P-typ_P_site"/>
</dbReference>
<dbReference type="NCBIfam" id="TIGR01512">
    <property type="entry name" value="ATPase-IB2_Cd"/>
    <property type="match status" value="1"/>
</dbReference>
<keyword evidence="11" id="KW-1185">Reference proteome</keyword>
<dbReference type="PANTHER" id="PTHR48085">
    <property type="entry name" value="CADMIUM/ZINC-TRANSPORTING ATPASE HMA2-RELATED"/>
    <property type="match status" value="1"/>
</dbReference>
<dbReference type="Gene3D" id="3.40.50.1000">
    <property type="entry name" value="HAD superfamily/HAD-like"/>
    <property type="match status" value="1"/>
</dbReference>
<dbReference type="InterPro" id="IPR001757">
    <property type="entry name" value="P_typ_ATPase"/>
</dbReference>
<proteinExistence type="inferred from homology"/>
<feature type="transmembrane region" description="Helical" evidence="8">
    <location>
        <begin position="277"/>
        <end position="305"/>
    </location>
</feature>
<comment type="subcellular location">
    <subcellularLocation>
        <location evidence="8">Cell membrane</location>
    </subcellularLocation>
    <subcellularLocation>
        <location evidence="1">Membrane</location>
    </subcellularLocation>
</comment>
<organism evidence="10 11">
    <name type="scientific">Thalassospira aquimaris</name>
    <dbReference type="NCBI Taxonomy" id="3037796"/>
    <lineage>
        <taxon>Bacteria</taxon>
        <taxon>Pseudomonadati</taxon>
        <taxon>Pseudomonadota</taxon>
        <taxon>Alphaproteobacteria</taxon>
        <taxon>Rhodospirillales</taxon>
        <taxon>Thalassospiraceae</taxon>
        <taxon>Thalassospira</taxon>
    </lineage>
</organism>
<dbReference type="PANTHER" id="PTHR48085:SF5">
    <property type="entry name" value="CADMIUM_ZINC-TRANSPORTING ATPASE HMA4-RELATED"/>
    <property type="match status" value="1"/>
</dbReference>
<dbReference type="InterPro" id="IPR036412">
    <property type="entry name" value="HAD-like_sf"/>
</dbReference>
<keyword evidence="8" id="KW-0479">Metal-binding</keyword>
<reference evidence="10 11" key="1">
    <citation type="submission" date="2023-03" db="EMBL/GenBank/DDBJ databases">
        <title>Strain FZY0004 represents a novel species in the genus Thalassospira isolated from seawater.</title>
        <authorList>
            <person name="Fu Z.-Y."/>
        </authorList>
    </citation>
    <scope>NUCLEOTIDE SEQUENCE [LARGE SCALE GENOMIC DNA]</scope>
    <source>
        <strain evidence="10 11">FZY0004</strain>
    </source>
</reference>
<dbReference type="InterPro" id="IPR008250">
    <property type="entry name" value="ATPase_P-typ_transduc_dom_A_sf"/>
</dbReference>
<dbReference type="InterPro" id="IPR059000">
    <property type="entry name" value="ATPase_P-type_domA"/>
</dbReference>
<feature type="transmembrane region" description="Helical" evidence="8">
    <location>
        <begin position="252"/>
        <end position="271"/>
    </location>
</feature>
<name>A0ABT6G7V6_9PROT</name>
<dbReference type="PROSITE" id="PS00154">
    <property type="entry name" value="ATPASE_E1_E2"/>
    <property type="match status" value="1"/>
</dbReference>
<dbReference type="SUPFAM" id="SSF81665">
    <property type="entry name" value="Calcium ATPase, transmembrane domain M"/>
    <property type="match status" value="1"/>
</dbReference>
<accession>A0ABT6G7V6</accession>
<evidence type="ECO:0000256" key="6">
    <source>
        <dbReference type="ARBA" id="ARBA00039097"/>
    </source>
</evidence>
<dbReference type="Proteomes" id="UP001529180">
    <property type="component" value="Unassembled WGS sequence"/>
</dbReference>
<evidence type="ECO:0000256" key="7">
    <source>
        <dbReference type="ARBA" id="ARBA00047308"/>
    </source>
</evidence>
<keyword evidence="8" id="KW-1003">Cell membrane</keyword>
<evidence type="ECO:0000256" key="4">
    <source>
        <dbReference type="ARBA" id="ARBA00022989"/>
    </source>
</evidence>
<dbReference type="NCBIfam" id="TIGR01525">
    <property type="entry name" value="ATPase-IB_hvy"/>
    <property type="match status" value="1"/>
</dbReference>
<feature type="transmembrane region" description="Helical" evidence="8">
    <location>
        <begin position="25"/>
        <end position="44"/>
    </location>
</feature>
<dbReference type="InterPro" id="IPR027256">
    <property type="entry name" value="P-typ_ATPase_IB"/>
</dbReference>
<feature type="transmembrane region" description="Helical" evidence="8">
    <location>
        <begin position="577"/>
        <end position="601"/>
    </location>
</feature>
<dbReference type="Gene3D" id="3.40.1110.10">
    <property type="entry name" value="Calcium-transporting ATPase, cytoplasmic domain N"/>
    <property type="match status" value="1"/>
</dbReference>
<evidence type="ECO:0000259" key="9">
    <source>
        <dbReference type="Pfam" id="PF00122"/>
    </source>
</evidence>
<evidence type="ECO:0000313" key="10">
    <source>
        <dbReference type="EMBL" id="MDG4718137.1"/>
    </source>
</evidence>
<evidence type="ECO:0000313" key="11">
    <source>
        <dbReference type="Proteomes" id="UP001529180"/>
    </source>
</evidence>
<keyword evidence="8" id="KW-0067">ATP-binding</keyword>
<keyword evidence="3 8" id="KW-0812">Transmembrane</keyword>